<dbReference type="GO" id="GO:0046872">
    <property type="term" value="F:metal ion binding"/>
    <property type="evidence" value="ECO:0007669"/>
    <property type="project" value="InterPro"/>
</dbReference>
<feature type="domain" description="Peptidase M16 C-terminal" evidence="2">
    <location>
        <begin position="179"/>
        <end position="351"/>
    </location>
</feature>
<proteinExistence type="predicted"/>
<dbReference type="SUPFAM" id="SSF63411">
    <property type="entry name" value="LuxS/MPP-like metallohydrolase"/>
    <property type="match status" value="2"/>
</dbReference>
<comment type="caution">
    <text evidence="3">The sequence shown here is derived from an EMBL/GenBank/DDBJ whole genome shotgun (WGS) entry which is preliminary data.</text>
</comment>
<organism evidence="3 4">
    <name type="scientific">Flexistipes sinusarabici</name>
    <dbReference type="NCBI Taxonomy" id="2352"/>
    <lineage>
        <taxon>Bacteria</taxon>
        <taxon>Pseudomonadati</taxon>
        <taxon>Deferribacterota</taxon>
        <taxon>Deferribacteres</taxon>
        <taxon>Deferribacterales</taxon>
        <taxon>Flexistipitaceae</taxon>
        <taxon>Flexistipes</taxon>
    </lineage>
</organism>
<dbReference type="Gene3D" id="3.30.830.10">
    <property type="entry name" value="Metalloenzyme, LuxS/M16 peptidase-like"/>
    <property type="match status" value="2"/>
</dbReference>
<evidence type="ECO:0000259" key="1">
    <source>
        <dbReference type="Pfam" id="PF00675"/>
    </source>
</evidence>
<dbReference type="Proteomes" id="UP000262325">
    <property type="component" value="Unassembled WGS sequence"/>
</dbReference>
<dbReference type="InterPro" id="IPR007863">
    <property type="entry name" value="Peptidase_M16_C"/>
</dbReference>
<evidence type="ECO:0000313" key="3">
    <source>
        <dbReference type="EMBL" id="HCW93124.1"/>
    </source>
</evidence>
<evidence type="ECO:0008006" key="5">
    <source>
        <dbReference type="Google" id="ProtNLM"/>
    </source>
</evidence>
<protein>
    <recommendedName>
        <fullName evidence="5">Insulinase family protein</fullName>
    </recommendedName>
</protein>
<reference evidence="3 4" key="1">
    <citation type="journal article" date="2018" name="Nat. Biotechnol.">
        <title>A standardized bacterial taxonomy based on genome phylogeny substantially revises the tree of life.</title>
        <authorList>
            <person name="Parks D.H."/>
            <person name="Chuvochina M."/>
            <person name="Waite D.W."/>
            <person name="Rinke C."/>
            <person name="Skarshewski A."/>
            <person name="Chaumeil P.A."/>
            <person name="Hugenholtz P."/>
        </authorList>
    </citation>
    <scope>NUCLEOTIDE SEQUENCE [LARGE SCALE GENOMIC DNA]</scope>
    <source>
        <strain evidence="3">UBA8672</strain>
    </source>
</reference>
<accession>A0A3D5QBT3</accession>
<sequence>MKKISIILFIVVMTTVTTFAGEKNMLKNNGMFITNKLEQSDIISLNVFIKGGLFAESEADNGIGTLFSDVWLKSGDLMSKVEFYGGNIDAGVASDYFEFQISMLKDDFIKILPCLKKLFNDPDFSNEIFEREKGLLIKEIKSMKDSPSKVAMEKLGELTYGDFPYELSTIGQVDSVKNLSFKDIRKYYEKTFKGSNFIISLAGDFSDLIRSKTQNVFEDLPEGKPVNINCKGSGISRSVYEEEAYPRIRQAKLYVAYDAPSAADKGYLSTKVLTEIMGGGMSSYYFNILRQQKGYAYAVGAFYPSRLCSSRYITFIGLDYDNVKKAVEDIREINAQSVDMITDEDVQKAKNYILGRILSESQSTQKTSWYAAFFANLGLGHNYFEQYIENLRNVSLKDVQNAAEGLFNRKNTTFVLKPENN</sequence>
<dbReference type="EMBL" id="DPPF01000111">
    <property type="protein sequence ID" value="HCW93124.1"/>
    <property type="molecule type" value="Genomic_DNA"/>
</dbReference>
<evidence type="ECO:0000259" key="2">
    <source>
        <dbReference type="Pfam" id="PF05193"/>
    </source>
</evidence>
<dbReference type="PANTHER" id="PTHR11851:SF224">
    <property type="entry name" value="PROCESSING PROTEASE"/>
    <property type="match status" value="1"/>
</dbReference>
<gene>
    <name evidence="3" type="ORF">DHM44_05525</name>
</gene>
<dbReference type="AlphaFoldDB" id="A0A3D5QBT3"/>
<dbReference type="InterPro" id="IPR011249">
    <property type="entry name" value="Metalloenz_LuxS/M16"/>
</dbReference>
<evidence type="ECO:0000313" key="4">
    <source>
        <dbReference type="Proteomes" id="UP000262325"/>
    </source>
</evidence>
<name>A0A3D5QBT3_FLESI</name>
<feature type="domain" description="Peptidase M16 N-terminal" evidence="1">
    <location>
        <begin position="34"/>
        <end position="171"/>
    </location>
</feature>
<dbReference type="PANTHER" id="PTHR11851">
    <property type="entry name" value="METALLOPROTEASE"/>
    <property type="match status" value="1"/>
</dbReference>
<dbReference type="Pfam" id="PF05193">
    <property type="entry name" value="Peptidase_M16_C"/>
    <property type="match status" value="1"/>
</dbReference>
<dbReference type="InterPro" id="IPR011765">
    <property type="entry name" value="Pept_M16_N"/>
</dbReference>
<dbReference type="Pfam" id="PF00675">
    <property type="entry name" value="Peptidase_M16"/>
    <property type="match status" value="1"/>
</dbReference>
<dbReference type="InterPro" id="IPR050361">
    <property type="entry name" value="MPP/UQCRC_Complex"/>
</dbReference>